<gene>
    <name evidence="8" type="ORF">ETD86_27750</name>
</gene>
<name>A0A5S4FBK8_9ACTN</name>
<dbReference type="Gene3D" id="1.10.1740.10">
    <property type="match status" value="1"/>
</dbReference>
<evidence type="ECO:0000256" key="5">
    <source>
        <dbReference type="ARBA" id="ARBA00023163"/>
    </source>
</evidence>
<dbReference type="InterPro" id="IPR013324">
    <property type="entry name" value="RNA_pol_sigma_r3/r4-like"/>
</dbReference>
<dbReference type="InterPro" id="IPR052704">
    <property type="entry name" value="ECF_Sigma-70_Domain"/>
</dbReference>
<dbReference type="SUPFAM" id="SSF88659">
    <property type="entry name" value="Sigma3 and sigma4 domains of RNA polymerase sigma factors"/>
    <property type="match status" value="1"/>
</dbReference>
<dbReference type="GO" id="GO:0003677">
    <property type="term" value="F:DNA binding"/>
    <property type="evidence" value="ECO:0007669"/>
    <property type="project" value="InterPro"/>
</dbReference>
<keyword evidence="3" id="KW-0805">Transcription regulation</keyword>
<dbReference type="PANTHER" id="PTHR30173">
    <property type="entry name" value="SIGMA 19 FACTOR"/>
    <property type="match status" value="1"/>
</dbReference>
<dbReference type="Gene3D" id="3.10.450.50">
    <property type="match status" value="1"/>
</dbReference>
<comment type="caution">
    <text evidence="8">The sequence shown here is derived from an EMBL/GenBank/DDBJ whole genome shotgun (WGS) entry which is preliminary data.</text>
</comment>
<dbReference type="InterPro" id="IPR014284">
    <property type="entry name" value="RNA_pol_sigma-70_dom"/>
</dbReference>
<dbReference type="GO" id="GO:0016987">
    <property type="term" value="F:sigma factor activity"/>
    <property type="evidence" value="ECO:0007669"/>
    <property type="project" value="UniProtKB-KW"/>
</dbReference>
<evidence type="ECO:0000256" key="1">
    <source>
        <dbReference type="ARBA" id="ARBA00010641"/>
    </source>
</evidence>
<dbReference type="OrthoDB" id="3672769at2"/>
<evidence type="ECO:0000313" key="8">
    <source>
        <dbReference type="EMBL" id="TMR15087.1"/>
    </source>
</evidence>
<dbReference type="Pfam" id="PF04542">
    <property type="entry name" value="Sigma70_r2"/>
    <property type="match status" value="1"/>
</dbReference>
<evidence type="ECO:0000256" key="4">
    <source>
        <dbReference type="ARBA" id="ARBA00023082"/>
    </source>
</evidence>
<dbReference type="GO" id="GO:0006352">
    <property type="term" value="P:DNA-templated transcription initiation"/>
    <property type="evidence" value="ECO:0007669"/>
    <property type="project" value="InterPro"/>
</dbReference>
<keyword evidence="9" id="KW-1185">Reference proteome</keyword>
<dbReference type="RefSeq" id="WP_138669098.1">
    <property type="nucleotide sequence ID" value="NZ_VCKY01000103.1"/>
</dbReference>
<dbReference type="Pfam" id="PF08281">
    <property type="entry name" value="Sigma70_r4_2"/>
    <property type="match status" value="1"/>
</dbReference>
<feature type="domain" description="RNA polymerase sigma-70 region 2" evidence="6">
    <location>
        <begin position="11"/>
        <end position="72"/>
    </location>
</feature>
<dbReference type="NCBIfam" id="NF007214">
    <property type="entry name" value="PRK09636.1"/>
    <property type="match status" value="1"/>
</dbReference>
<dbReference type="InterPro" id="IPR007627">
    <property type="entry name" value="RNA_pol_sigma70_r2"/>
</dbReference>
<dbReference type="EMBL" id="VCKY01000103">
    <property type="protein sequence ID" value="TMR15087.1"/>
    <property type="molecule type" value="Genomic_DNA"/>
</dbReference>
<accession>A0A5S4FBK8</accession>
<dbReference type="Proteomes" id="UP000309128">
    <property type="component" value="Unassembled WGS sequence"/>
</dbReference>
<evidence type="ECO:0000259" key="7">
    <source>
        <dbReference type="Pfam" id="PF08281"/>
    </source>
</evidence>
<dbReference type="SUPFAM" id="SSF54427">
    <property type="entry name" value="NTF2-like"/>
    <property type="match status" value="1"/>
</dbReference>
<comment type="subunit">
    <text evidence="2">Interacts transiently with the RNA polymerase catalytic core formed by RpoA, RpoB, RpoC and RpoZ (2 alpha, 1 beta, 1 beta' and 1 omega subunit) to form the RNA polymerase holoenzyme that can initiate transcription.</text>
</comment>
<keyword evidence="5" id="KW-0804">Transcription</keyword>
<dbReference type="InterPro" id="IPR032710">
    <property type="entry name" value="NTF2-like_dom_sf"/>
</dbReference>
<dbReference type="InterPro" id="IPR013249">
    <property type="entry name" value="RNA_pol_sigma70_r4_t2"/>
</dbReference>
<feature type="domain" description="RNA polymerase sigma factor 70 region 4 type 2" evidence="7">
    <location>
        <begin position="112"/>
        <end position="159"/>
    </location>
</feature>
<reference evidence="8 9" key="1">
    <citation type="submission" date="2019-05" db="EMBL/GenBank/DDBJ databases">
        <title>Draft genome sequence of Nonomuraea turkmeniaca DSM 43926.</title>
        <authorList>
            <person name="Saricaoglu S."/>
            <person name="Isik K."/>
        </authorList>
    </citation>
    <scope>NUCLEOTIDE SEQUENCE [LARGE SCALE GENOMIC DNA]</scope>
    <source>
        <strain evidence="8 9">DSM 43926</strain>
    </source>
</reference>
<comment type="similarity">
    <text evidence="1">Belongs to the sigma-70 factor family. ECF subfamily.</text>
</comment>
<dbReference type="PANTHER" id="PTHR30173:SF36">
    <property type="entry name" value="ECF RNA POLYMERASE SIGMA FACTOR SIGJ"/>
    <property type="match status" value="1"/>
</dbReference>
<proteinExistence type="inferred from homology"/>
<evidence type="ECO:0000313" key="9">
    <source>
        <dbReference type="Proteomes" id="UP000309128"/>
    </source>
</evidence>
<keyword evidence="4" id="KW-0731">Sigma factor</keyword>
<dbReference type="Gene3D" id="1.10.10.10">
    <property type="entry name" value="Winged helix-like DNA-binding domain superfamily/Winged helix DNA-binding domain"/>
    <property type="match status" value="1"/>
</dbReference>
<dbReference type="NCBIfam" id="TIGR02937">
    <property type="entry name" value="sigma70-ECF"/>
    <property type="match status" value="1"/>
</dbReference>
<sequence length="292" mass="32806">MGVTQERLERFEANRRRLFGLAYRLLGEASEAEDVVQDAYLRWERSDSAVSPEAWLAKVVTNLCLDRLTSARAQREQYVGPWLPEPVFADSGALGPLETVEQRESLSLGMLVLLERLTPPERAAFVLREAFGHSHREVAEILELDEAHVRQLYRRARQHVGAARRRFTAAPEQRRKLLERFLEATLGGDVAGLERMLAEDVVAWSDGGGKAPALRHLLVDREKLLRYLLDLAGHPRVTSMTAGTANGEPAIMLDVDGRFFAVIVPEFDGDRITALYAVANPDKLAFFMKQTM</sequence>
<evidence type="ECO:0000256" key="3">
    <source>
        <dbReference type="ARBA" id="ARBA00023015"/>
    </source>
</evidence>
<evidence type="ECO:0000256" key="2">
    <source>
        <dbReference type="ARBA" id="ARBA00011344"/>
    </source>
</evidence>
<dbReference type="AlphaFoldDB" id="A0A5S4FBK8"/>
<dbReference type="InterPro" id="IPR036388">
    <property type="entry name" value="WH-like_DNA-bd_sf"/>
</dbReference>
<evidence type="ECO:0000259" key="6">
    <source>
        <dbReference type="Pfam" id="PF04542"/>
    </source>
</evidence>
<organism evidence="8 9">
    <name type="scientific">Nonomuraea turkmeniaca</name>
    <dbReference type="NCBI Taxonomy" id="103838"/>
    <lineage>
        <taxon>Bacteria</taxon>
        <taxon>Bacillati</taxon>
        <taxon>Actinomycetota</taxon>
        <taxon>Actinomycetes</taxon>
        <taxon>Streptosporangiales</taxon>
        <taxon>Streptosporangiaceae</taxon>
        <taxon>Nonomuraea</taxon>
    </lineage>
</organism>
<dbReference type="SUPFAM" id="SSF88946">
    <property type="entry name" value="Sigma2 domain of RNA polymerase sigma factors"/>
    <property type="match status" value="1"/>
</dbReference>
<dbReference type="InterPro" id="IPR013325">
    <property type="entry name" value="RNA_pol_sigma_r2"/>
</dbReference>
<protein>
    <submittedName>
        <fullName evidence="8">Sigma-70 family RNA polymerase sigma factor</fullName>
    </submittedName>
</protein>